<name>A0AAN7BKM8_9PEZI</name>
<proteinExistence type="predicted"/>
<dbReference type="EMBL" id="MU865377">
    <property type="protein sequence ID" value="KAK4225040.1"/>
    <property type="molecule type" value="Genomic_DNA"/>
</dbReference>
<reference evidence="1" key="2">
    <citation type="submission" date="2023-05" db="EMBL/GenBank/DDBJ databases">
        <authorList>
            <consortium name="Lawrence Berkeley National Laboratory"/>
            <person name="Steindorff A."/>
            <person name="Hensen N."/>
            <person name="Bonometti L."/>
            <person name="Westerberg I."/>
            <person name="Brannstrom I.O."/>
            <person name="Guillou S."/>
            <person name="Cros-Aarteil S."/>
            <person name="Calhoun S."/>
            <person name="Haridas S."/>
            <person name="Kuo A."/>
            <person name="Mondo S."/>
            <person name="Pangilinan J."/>
            <person name="Riley R."/>
            <person name="Labutti K."/>
            <person name="Andreopoulos B."/>
            <person name="Lipzen A."/>
            <person name="Chen C."/>
            <person name="Yanf M."/>
            <person name="Daum C."/>
            <person name="Ng V."/>
            <person name="Clum A."/>
            <person name="Ohm R."/>
            <person name="Martin F."/>
            <person name="Silar P."/>
            <person name="Natvig D."/>
            <person name="Lalanne C."/>
            <person name="Gautier V."/>
            <person name="Ament-Velasquez S.L."/>
            <person name="Kruys A."/>
            <person name="Hutchinson M.I."/>
            <person name="Powell A.J."/>
            <person name="Barry K."/>
            <person name="Miller A.N."/>
            <person name="Grigoriev I.V."/>
            <person name="Debuchy R."/>
            <person name="Gladieux P."/>
            <person name="Thoren M.H."/>
            <person name="Johannesson H."/>
        </authorList>
    </citation>
    <scope>NUCLEOTIDE SEQUENCE</scope>
    <source>
        <strain evidence="1">CBS 990.96</strain>
    </source>
</reference>
<organism evidence="1 2">
    <name type="scientific">Podospora fimiseda</name>
    <dbReference type="NCBI Taxonomy" id="252190"/>
    <lineage>
        <taxon>Eukaryota</taxon>
        <taxon>Fungi</taxon>
        <taxon>Dikarya</taxon>
        <taxon>Ascomycota</taxon>
        <taxon>Pezizomycotina</taxon>
        <taxon>Sordariomycetes</taxon>
        <taxon>Sordariomycetidae</taxon>
        <taxon>Sordariales</taxon>
        <taxon>Podosporaceae</taxon>
        <taxon>Podospora</taxon>
    </lineage>
</organism>
<evidence type="ECO:0000313" key="2">
    <source>
        <dbReference type="Proteomes" id="UP001301958"/>
    </source>
</evidence>
<evidence type="ECO:0000313" key="1">
    <source>
        <dbReference type="EMBL" id="KAK4225040.1"/>
    </source>
</evidence>
<keyword evidence="2" id="KW-1185">Reference proteome</keyword>
<gene>
    <name evidence="1" type="ORF">QBC38DRAFT_484105</name>
</gene>
<protein>
    <submittedName>
        <fullName evidence="1">Uncharacterized protein</fullName>
    </submittedName>
</protein>
<accession>A0AAN7BKM8</accession>
<sequence length="157" mass="18153">MGRLRVLWRWKPLSAAVCRLLDPTRPDPLFSIPMGLVERVSIQQFHNISRGRLWRPLKELAPAEASPMCFRPLVGIHWHRRMTPDERNRELCASTLDCPQNHFPKELLFRVSCSCDGVVKMLFLSFPAPTVACNSRPQFCPQRIRGEFLLGCFFVFS</sequence>
<reference evidence="1" key="1">
    <citation type="journal article" date="2023" name="Mol. Phylogenet. Evol.">
        <title>Genome-scale phylogeny and comparative genomics of the fungal order Sordariales.</title>
        <authorList>
            <person name="Hensen N."/>
            <person name="Bonometti L."/>
            <person name="Westerberg I."/>
            <person name="Brannstrom I.O."/>
            <person name="Guillou S."/>
            <person name="Cros-Aarteil S."/>
            <person name="Calhoun S."/>
            <person name="Haridas S."/>
            <person name="Kuo A."/>
            <person name="Mondo S."/>
            <person name="Pangilinan J."/>
            <person name="Riley R."/>
            <person name="LaButti K."/>
            <person name="Andreopoulos B."/>
            <person name="Lipzen A."/>
            <person name="Chen C."/>
            <person name="Yan M."/>
            <person name="Daum C."/>
            <person name="Ng V."/>
            <person name="Clum A."/>
            <person name="Steindorff A."/>
            <person name="Ohm R.A."/>
            <person name="Martin F."/>
            <person name="Silar P."/>
            <person name="Natvig D.O."/>
            <person name="Lalanne C."/>
            <person name="Gautier V."/>
            <person name="Ament-Velasquez S.L."/>
            <person name="Kruys A."/>
            <person name="Hutchinson M.I."/>
            <person name="Powell A.J."/>
            <person name="Barry K."/>
            <person name="Miller A.N."/>
            <person name="Grigoriev I.V."/>
            <person name="Debuchy R."/>
            <person name="Gladieux P."/>
            <person name="Hiltunen Thoren M."/>
            <person name="Johannesson H."/>
        </authorList>
    </citation>
    <scope>NUCLEOTIDE SEQUENCE</scope>
    <source>
        <strain evidence="1">CBS 990.96</strain>
    </source>
</reference>
<comment type="caution">
    <text evidence="1">The sequence shown here is derived from an EMBL/GenBank/DDBJ whole genome shotgun (WGS) entry which is preliminary data.</text>
</comment>
<dbReference type="AlphaFoldDB" id="A0AAN7BKM8"/>
<dbReference type="Proteomes" id="UP001301958">
    <property type="component" value="Unassembled WGS sequence"/>
</dbReference>